<dbReference type="EMBL" id="OC872465">
    <property type="protein sequence ID" value="CAD7635877.1"/>
    <property type="molecule type" value="Genomic_DNA"/>
</dbReference>
<reference evidence="2" key="1">
    <citation type="submission" date="2020-11" db="EMBL/GenBank/DDBJ databases">
        <authorList>
            <person name="Tran Van P."/>
        </authorList>
    </citation>
    <scope>NUCLEOTIDE SEQUENCE</scope>
</reference>
<dbReference type="PANTHER" id="PTHR48050">
    <property type="entry name" value="STEROL 3-BETA-GLUCOSYLTRANSFERASE"/>
    <property type="match status" value="1"/>
</dbReference>
<dbReference type="PANTHER" id="PTHR48050:SF13">
    <property type="entry name" value="STEROL 3-BETA-GLUCOSYLTRANSFERASE UGT80A2"/>
    <property type="match status" value="1"/>
</dbReference>
<dbReference type="SUPFAM" id="SSF53756">
    <property type="entry name" value="UDP-Glycosyltransferase/glycogen phosphorylase"/>
    <property type="match status" value="1"/>
</dbReference>
<organism evidence="2">
    <name type="scientific">Medioppia subpectinata</name>
    <dbReference type="NCBI Taxonomy" id="1979941"/>
    <lineage>
        <taxon>Eukaryota</taxon>
        <taxon>Metazoa</taxon>
        <taxon>Ecdysozoa</taxon>
        <taxon>Arthropoda</taxon>
        <taxon>Chelicerata</taxon>
        <taxon>Arachnida</taxon>
        <taxon>Acari</taxon>
        <taxon>Acariformes</taxon>
        <taxon>Sarcoptiformes</taxon>
        <taxon>Oribatida</taxon>
        <taxon>Brachypylina</taxon>
        <taxon>Oppioidea</taxon>
        <taxon>Oppiidae</taxon>
        <taxon>Medioppia</taxon>
    </lineage>
</organism>
<dbReference type="Proteomes" id="UP000759131">
    <property type="component" value="Unassembled WGS sequence"/>
</dbReference>
<dbReference type="EMBL" id="CAJPIZ010017890">
    <property type="protein sequence ID" value="CAG2116307.1"/>
    <property type="molecule type" value="Genomic_DNA"/>
</dbReference>
<dbReference type="CDD" id="cd03784">
    <property type="entry name" value="GT1_Gtf-like"/>
    <property type="match status" value="1"/>
</dbReference>
<sequence length="387" mass="43430">MLYMPNLYAAGRINPCISIAEQLIASGHRALFVVNAEWSGRLTPYGIEEVLLAATDEPVGRAMNATETAKTLMAWGWVSGNSPLQKERLHRRSELWMTYPKYLDRQLDALLPDIQPDVIVLDTFGKVPAIELYGAPCVKSWGEAPLAMIDDDRAPPPCSGLSATGDQSLWQDRPGCEPLPEYTFHNHSRYLHIYGYPLELDYQDIRPLGRNYVRFDNLMRVERHLTFAVPPELAAKPGALVYFSMGTIASIDVQNMRRLVAILAKSPHRFIVSMGPLHKEYTLADNMWGAASVPQIRVLPLVDLVLTHGGNNTVSESLYFGRPMIAMPVFGDQYDNAQRIHDKGFGLRLDAYKCSEEELLAAIETLLNDKTMSERLAEVSRRIQSDN</sequence>
<dbReference type="OrthoDB" id="5835829at2759"/>
<dbReference type="GO" id="GO:0008194">
    <property type="term" value="F:UDP-glycosyltransferase activity"/>
    <property type="evidence" value="ECO:0007669"/>
    <property type="project" value="InterPro"/>
</dbReference>
<dbReference type="InterPro" id="IPR002213">
    <property type="entry name" value="UDP_glucos_trans"/>
</dbReference>
<feature type="non-terminal residue" evidence="2">
    <location>
        <position position="1"/>
    </location>
</feature>
<gene>
    <name evidence="2" type="ORF">OSB1V03_LOCUS16268</name>
</gene>
<evidence type="ECO:0000313" key="3">
    <source>
        <dbReference type="Proteomes" id="UP000759131"/>
    </source>
</evidence>
<evidence type="ECO:0000313" key="2">
    <source>
        <dbReference type="EMBL" id="CAD7635877.1"/>
    </source>
</evidence>
<keyword evidence="3" id="KW-1185">Reference proteome</keyword>
<proteinExistence type="predicted"/>
<name>A0A7R9Q9E6_9ACAR</name>
<dbReference type="Pfam" id="PF00201">
    <property type="entry name" value="UDPGT"/>
    <property type="match status" value="1"/>
</dbReference>
<dbReference type="AlphaFoldDB" id="A0A7R9Q9E6"/>
<accession>A0A7R9Q9E6</accession>
<evidence type="ECO:0000256" key="1">
    <source>
        <dbReference type="ARBA" id="ARBA00022679"/>
    </source>
</evidence>
<dbReference type="InterPro" id="IPR050426">
    <property type="entry name" value="Glycosyltransferase_28"/>
</dbReference>
<dbReference type="Gene3D" id="3.40.50.2000">
    <property type="entry name" value="Glycogen Phosphorylase B"/>
    <property type="match status" value="2"/>
</dbReference>
<protein>
    <recommendedName>
        <fullName evidence="4">UDP-glycosyltransferase</fullName>
    </recommendedName>
</protein>
<keyword evidence="1" id="KW-0808">Transferase</keyword>
<evidence type="ECO:0008006" key="4">
    <source>
        <dbReference type="Google" id="ProtNLM"/>
    </source>
</evidence>